<feature type="transmembrane region" description="Helical" evidence="2">
    <location>
        <begin position="335"/>
        <end position="361"/>
    </location>
</feature>
<evidence type="ECO:0000313" key="3">
    <source>
        <dbReference type="EMBL" id="TFK99218.1"/>
    </source>
</evidence>
<feature type="transmembrane region" description="Helical" evidence="2">
    <location>
        <begin position="295"/>
        <end position="315"/>
    </location>
</feature>
<evidence type="ECO:0000256" key="2">
    <source>
        <dbReference type="SAM" id="Phobius"/>
    </source>
</evidence>
<dbReference type="EMBL" id="ML178835">
    <property type="protein sequence ID" value="TFK99218.1"/>
    <property type="molecule type" value="Genomic_DNA"/>
</dbReference>
<keyword evidence="2" id="KW-1133">Transmembrane helix</keyword>
<feature type="transmembrane region" description="Helical" evidence="2">
    <location>
        <begin position="367"/>
        <end position="393"/>
    </location>
</feature>
<evidence type="ECO:0000313" key="4">
    <source>
        <dbReference type="Proteomes" id="UP000305067"/>
    </source>
</evidence>
<sequence>MEMSRSRSVSVLFSPLPMRSPKLNSTPRSGAVVDTPGPNDSSLFNEDSFSHDADDHQATANHRSFLLLKQRIYSFDRELVGFSSEARQLGRSIELLLAVRDLREQLQRVLIAAEYNASQLFTTIPIPRRSTLQRRAAALDFRSPITREPADFSLAQELDKLLHLFRAFLSRADEFVEFTGNSIRQDPVIELFVNDLEIWIQSSSEYSSQTDSVDIRRFYHSLLVELGAHLSEATVSLKFYVTTELPTIMNAQKRSSKDMLTITTAAIFFSTVAATTLQVTYGLEPQTTDILNINTLLYASLIFSIGAALNSLLSLAWKQTIYGSRRNLLSRGVSLYFRASPLLFLVISIVSFSAATVYLSWDSQQTYVTRLVTVIATGATMLGLLGAAALLIFERWINLNAVINHLSLPLHDAYENTEKFESSSVFSAESVMTCECPATRTPSGMKNPARKLRPLWERVKGTPHWLKRHSTAHGLPTNGLAALPTRFSEQQRPTLDSASDHAAVTARTSALRRWHAAVTKVMATNAAARPSPSPGGSKPGRNSSRGNVEYGLLTPGRKLKRNTEWHSLQTTVESFRIKYNFSTEQIEGIPLCQFSPVAYQLAVARPGPRQGVYLYSIEPSTQPERISRRGVVTQLAWSPDGAMIALQVTVHVPSAVTLCGEQYFIEVHRVSQGSSTQLVTTLKRDRAARQIVWTATGTGIFLVDRFCITKLVDLEKPTLVEQKHIFANLSLRSIAVDPFPLSPRLILLGKVVSPKGQEPKRSRAEKRIIVYNCATEVAEDCVPILDDVKAVQFSRTKREALISFEGKCAPQLWELRPVLTYGKHRCSTMKITLKQLFDSPEPSTSYTGSGFFAGGEEQFVASTATDGRIVFWQKDVAAYIHVINTGEITADIRCLSFCPGSSGPHVLATASSGMVSVWETEVEPPIIGAEDAYNPPSHRSANTMLPPIDDDLTPEIPSALGITLLPDPCSPISPPFLQLTSPSTDNFNDAIHNSVDMITRWKVPLPLGFSRQVEEDSEFPPFTQMQVFELGSPEAPQLPGKLEQHDVDFDDWGRLMQDLSRLWAEGTPSPEPYARETAVLGLLIWWNISFFLKRGVELTLYIGPDPFTSSSTHPPPRRAELHDTSEVRDFAGVHDSSHKVVIPPVPRIVRAESVPRQQIRDLALLANGGLLLPP</sequence>
<keyword evidence="2" id="KW-0812">Transmembrane</keyword>
<name>A0A5C3QGD6_9AGAR</name>
<feature type="region of interest" description="Disordered" evidence="1">
    <location>
        <begin position="524"/>
        <end position="553"/>
    </location>
</feature>
<feature type="region of interest" description="Disordered" evidence="1">
    <location>
        <begin position="20"/>
        <end position="50"/>
    </location>
</feature>
<keyword evidence="4" id="KW-1185">Reference proteome</keyword>
<proteinExistence type="predicted"/>
<dbReference type="SUPFAM" id="SSF50978">
    <property type="entry name" value="WD40 repeat-like"/>
    <property type="match status" value="1"/>
</dbReference>
<evidence type="ECO:0000256" key="1">
    <source>
        <dbReference type="SAM" id="MobiDB-lite"/>
    </source>
</evidence>
<keyword evidence="2" id="KW-0472">Membrane</keyword>
<dbReference type="Gene3D" id="2.130.10.10">
    <property type="entry name" value="YVTN repeat-like/Quinoprotein amine dehydrogenase"/>
    <property type="match status" value="1"/>
</dbReference>
<reference evidence="3 4" key="1">
    <citation type="journal article" date="2019" name="Nat. Ecol. Evol.">
        <title>Megaphylogeny resolves global patterns of mushroom evolution.</title>
        <authorList>
            <person name="Varga T."/>
            <person name="Krizsan K."/>
            <person name="Foldi C."/>
            <person name="Dima B."/>
            <person name="Sanchez-Garcia M."/>
            <person name="Sanchez-Ramirez S."/>
            <person name="Szollosi G.J."/>
            <person name="Szarkandi J.G."/>
            <person name="Papp V."/>
            <person name="Albert L."/>
            <person name="Andreopoulos W."/>
            <person name="Angelini C."/>
            <person name="Antonin V."/>
            <person name="Barry K.W."/>
            <person name="Bougher N.L."/>
            <person name="Buchanan P."/>
            <person name="Buyck B."/>
            <person name="Bense V."/>
            <person name="Catcheside P."/>
            <person name="Chovatia M."/>
            <person name="Cooper J."/>
            <person name="Damon W."/>
            <person name="Desjardin D."/>
            <person name="Finy P."/>
            <person name="Geml J."/>
            <person name="Haridas S."/>
            <person name="Hughes K."/>
            <person name="Justo A."/>
            <person name="Karasinski D."/>
            <person name="Kautmanova I."/>
            <person name="Kiss B."/>
            <person name="Kocsube S."/>
            <person name="Kotiranta H."/>
            <person name="LaButti K.M."/>
            <person name="Lechner B.E."/>
            <person name="Liimatainen K."/>
            <person name="Lipzen A."/>
            <person name="Lukacs Z."/>
            <person name="Mihaltcheva S."/>
            <person name="Morgado L.N."/>
            <person name="Niskanen T."/>
            <person name="Noordeloos M.E."/>
            <person name="Ohm R.A."/>
            <person name="Ortiz-Santana B."/>
            <person name="Ovrebo C."/>
            <person name="Racz N."/>
            <person name="Riley R."/>
            <person name="Savchenko A."/>
            <person name="Shiryaev A."/>
            <person name="Soop K."/>
            <person name="Spirin V."/>
            <person name="Szebenyi C."/>
            <person name="Tomsovsky M."/>
            <person name="Tulloss R.E."/>
            <person name="Uehling J."/>
            <person name="Grigoriev I.V."/>
            <person name="Vagvolgyi C."/>
            <person name="Papp T."/>
            <person name="Martin F.M."/>
            <person name="Miettinen O."/>
            <person name="Hibbett D.S."/>
            <person name="Nagy L.G."/>
        </authorList>
    </citation>
    <scope>NUCLEOTIDE SEQUENCE [LARGE SCALE GENOMIC DNA]</scope>
    <source>
        <strain evidence="3 4">CBS 309.79</strain>
    </source>
</reference>
<organism evidence="3 4">
    <name type="scientific">Pterulicium gracile</name>
    <dbReference type="NCBI Taxonomy" id="1884261"/>
    <lineage>
        <taxon>Eukaryota</taxon>
        <taxon>Fungi</taxon>
        <taxon>Dikarya</taxon>
        <taxon>Basidiomycota</taxon>
        <taxon>Agaricomycotina</taxon>
        <taxon>Agaricomycetes</taxon>
        <taxon>Agaricomycetidae</taxon>
        <taxon>Agaricales</taxon>
        <taxon>Pleurotineae</taxon>
        <taxon>Pterulaceae</taxon>
        <taxon>Pterulicium</taxon>
    </lineage>
</organism>
<protein>
    <submittedName>
        <fullName evidence="3">Uncharacterized protein</fullName>
    </submittedName>
</protein>
<dbReference type="AlphaFoldDB" id="A0A5C3QGD6"/>
<feature type="compositionally biased region" description="Polar residues" evidence="1">
    <location>
        <begin position="38"/>
        <end position="47"/>
    </location>
</feature>
<dbReference type="InterPro" id="IPR036322">
    <property type="entry name" value="WD40_repeat_dom_sf"/>
</dbReference>
<accession>A0A5C3QGD6</accession>
<dbReference type="OrthoDB" id="972532at2759"/>
<feature type="transmembrane region" description="Helical" evidence="2">
    <location>
        <begin position="259"/>
        <end position="283"/>
    </location>
</feature>
<dbReference type="Proteomes" id="UP000305067">
    <property type="component" value="Unassembled WGS sequence"/>
</dbReference>
<dbReference type="InterPro" id="IPR015943">
    <property type="entry name" value="WD40/YVTN_repeat-like_dom_sf"/>
</dbReference>
<feature type="compositionally biased region" description="Low complexity" evidence="1">
    <location>
        <begin position="525"/>
        <end position="547"/>
    </location>
</feature>
<dbReference type="STRING" id="1884261.A0A5C3QGD6"/>
<gene>
    <name evidence="3" type="ORF">BDV98DRAFT_657594</name>
</gene>